<name>A0A7J0EMN0_9ERIC</name>
<reference evidence="2 3" key="1">
    <citation type="submission" date="2019-07" db="EMBL/GenBank/DDBJ databases">
        <title>De Novo Assembly of kiwifruit Actinidia rufa.</title>
        <authorList>
            <person name="Sugita-Konishi S."/>
            <person name="Sato K."/>
            <person name="Mori E."/>
            <person name="Abe Y."/>
            <person name="Kisaki G."/>
            <person name="Hamano K."/>
            <person name="Suezawa K."/>
            <person name="Otani M."/>
            <person name="Fukuda T."/>
            <person name="Manabe T."/>
            <person name="Gomi K."/>
            <person name="Tabuchi M."/>
            <person name="Akimitsu K."/>
            <person name="Kataoka I."/>
        </authorList>
    </citation>
    <scope>NUCLEOTIDE SEQUENCE [LARGE SCALE GENOMIC DNA]</scope>
    <source>
        <strain evidence="3">cv. Fuchu</strain>
    </source>
</reference>
<protein>
    <submittedName>
        <fullName evidence="2">Alpha/beta-Hydrolases superfamily protein</fullName>
    </submittedName>
</protein>
<dbReference type="GO" id="GO:0016787">
    <property type="term" value="F:hydrolase activity"/>
    <property type="evidence" value="ECO:0007669"/>
    <property type="project" value="UniProtKB-KW"/>
</dbReference>
<evidence type="ECO:0000259" key="1">
    <source>
        <dbReference type="Pfam" id="PF00561"/>
    </source>
</evidence>
<dbReference type="OrthoDB" id="6431331at2759"/>
<feature type="domain" description="AB hydrolase-1" evidence="1">
    <location>
        <begin position="138"/>
        <end position="371"/>
    </location>
</feature>
<keyword evidence="2" id="KW-0378">Hydrolase</keyword>
<dbReference type="EMBL" id="BJWL01000005">
    <property type="protein sequence ID" value="GFY87416.1"/>
    <property type="molecule type" value="Genomic_DNA"/>
</dbReference>
<comment type="caution">
    <text evidence="2">The sequence shown here is derived from an EMBL/GenBank/DDBJ whole genome shotgun (WGS) entry which is preliminary data.</text>
</comment>
<dbReference type="AlphaFoldDB" id="A0A7J0EMN0"/>
<dbReference type="InterPro" id="IPR052370">
    <property type="entry name" value="Meta-cleavage_hydrolase"/>
</dbReference>
<sequence length="400" mass="45850">MMGEPLFYSWRIESRVRRLRRNPRTAKYGRRFRRYRSNNRRMPYVKRIVMVGDVAKKKPYGDGSLRTLGSSHLYGEWRDGGMGSTDNTNSAAPSFTALQDGRYRRSFRNSGLKSVTTDLGDGTVVHCWVPKAHEPNRPNLLLIHGVGANAMWQWNSFIAPLSSEFNVYVPDLVFFGRSYSTRPDRTETFQAQCVMKTMEAHGVRRMRVAGLSYGGFVAYSMAAQFPEAVERVVIAAAGVCMEESDLEKGMFKVRNVEEATVILLPQTPDKLRRLVQLSFYKPSKILPSCFLKDFIDVMCTEYLQEKKELIITLHKDRKLSDLPKITQPTLIIWGEQDQVFPLELGNRLKRLLGENAKMEIIKNAGHAINAEKWKEFYKHLKSFVTDHPKLESNGNNRKAD</sequence>
<organism evidence="2 3">
    <name type="scientific">Actinidia rufa</name>
    <dbReference type="NCBI Taxonomy" id="165716"/>
    <lineage>
        <taxon>Eukaryota</taxon>
        <taxon>Viridiplantae</taxon>
        <taxon>Streptophyta</taxon>
        <taxon>Embryophyta</taxon>
        <taxon>Tracheophyta</taxon>
        <taxon>Spermatophyta</taxon>
        <taxon>Magnoliopsida</taxon>
        <taxon>eudicotyledons</taxon>
        <taxon>Gunneridae</taxon>
        <taxon>Pentapetalae</taxon>
        <taxon>asterids</taxon>
        <taxon>Ericales</taxon>
        <taxon>Actinidiaceae</taxon>
        <taxon>Actinidia</taxon>
    </lineage>
</organism>
<dbReference type="Pfam" id="PF00561">
    <property type="entry name" value="Abhydrolase_1"/>
    <property type="match status" value="1"/>
</dbReference>
<dbReference type="InterPro" id="IPR000073">
    <property type="entry name" value="AB_hydrolase_1"/>
</dbReference>
<dbReference type="PANTHER" id="PTHR43139">
    <property type="entry name" value="SI:DKEY-122A22.2"/>
    <property type="match status" value="1"/>
</dbReference>
<proteinExistence type="predicted"/>
<dbReference type="PRINTS" id="PR00111">
    <property type="entry name" value="ABHYDROLASE"/>
</dbReference>
<keyword evidence="3" id="KW-1185">Reference proteome</keyword>
<accession>A0A7J0EMN0</accession>
<evidence type="ECO:0000313" key="2">
    <source>
        <dbReference type="EMBL" id="GFY87416.1"/>
    </source>
</evidence>
<dbReference type="SUPFAM" id="SSF53474">
    <property type="entry name" value="alpha/beta-Hydrolases"/>
    <property type="match status" value="1"/>
</dbReference>
<dbReference type="InterPro" id="IPR029058">
    <property type="entry name" value="AB_hydrolase_fold"/>
</dbReference>
<evidence type="ECO:0000313" key="3">
    <source>
        <dbReference type="Proteomes" id="UP000585474"/>
    </source>
</evidence>
<dbReference type="Gene3D" id="3.40.50.1820">
    <property type="entry name" value="alpha/beta hydrolase"/>
    <property type="match status" value="1"/>
</dbReference>
<dbReference type="PANTHER" id="PTHR43139:SF25">
    <property type="entry name" value="ALPHA_BETA-HYDROLASES SUPERFAMILY PROTEIN"/>
    <property type="match status" value="1"/>
</dbReference>
<gene>
    <name evidence="2" type="ORF">Acr_05g0010550</name>
</gene>
<dbReference type="Proteomes" id="UP000585474">
    <property type="component" value="Unassembled WGS sequence"/>
</dbReference>